<reference evidence="1 2" key="1">
    <citation type="submission" date="2019-06" db="EMBL/GenBank/DDBJ databases">
        <title>Genome sequence analysis of &gt;100 Bacillus licheniformis strains suggests intrinsic resistance to this species.</title>
        <authorList>
            <person name="Wels M."/>
            <person name="Siezen R.J."/>
            <person name="Johansen E."/>
            <person name="Stuer-Lauridsen B."/>
            <person name="Bjerre K."/>
            <person name="Nielsen B.K.K."/>
        </authorList>
    </citation>
    <scope>NUCLEOTIDE SEQUENCE [LARGE SCALE GENOMIC DNA]</scope>
    <source>
        <strain evidence="1 2">BAC-15381</strain>
    </source>
</reference>
<proteinExistence type="predicted"/>
<protein>
    <submittedName>
        <fullName evidence="1">Uncharacterized protein</fullName>
    </submittedName>
</protein>
<evidence type="ECO:0000313" key="2">
    <source>
        <dbReference type="Proteomes" id="UP000429980"/>
    </source>
</evidence>
<keyword evidence="2" id="KW-1185">Reference proteome</keyword>
<comment type="caution">
    <text evidence="1">The sequence shown here is derived from an EMBL/GenBank/DDBJ whole genome shotgun (WGS) entry which is preliminary data.</text>
</comment>
<sequence>MMPLYFFISKQTHYTDYTREKVISEYVMRLIKWKKID</sequence>
<evidence type="ECO:0000313" key="1">
    <source>
        <dbReference type="EMBL" id="TWL41756.1"/>
    </source>
</evidence>
<dbReference type="Proteomes" id="UP000429980">
    <property type="component" value="Unassembled WGS sequence"/>
</dbReference>
<accession>A0ABY3FYA5</accession>
<name>A0ABY3FYA5_9BACI</name>
<dbReference type="EMBL" id="NILF01000022">
    <property type="protein sequence ID" value="TWL41756.1"/>
    <property type="molecule type" value="Genomic_DNA"/>
</dbReference>
<organism evidence="1 2">
    <name type="scientific">Bacillus paralicheniformis</name>
    <dbReference type="NCBI Taxonomy" id="1648923"/>
    <lineage>
        <taxon>Bacteria</taxon>
        <taxon>Bacillati</taxon>
        <taxon>Bacillota</taxon>
        <taxon>Bacilli</taxon>
        <taxon>Bacillales</taxon>
        <taxon>Bacillaceae</taxon>
        <taxon>Bacillus</taxon>
    </lineage>
</organism>
<gene>
    <name evidence="1" type="ORF">CHCC15381_3925</name>
</gene>